<reference evidence="15 16" key="1">
    <citation type="submission" date="2018-05" db="EMBL/GenBank/DDBJ databases">
        <title>Complete Genome Sequence of the Nonylphenol-Degrading Bacterium Sphingobium amiense DSM 16289T.</title>
        <authorList>
            <person name="Ootsuka M."/>
            <person name="Nishizawa T."/>
            <person name="Ohta H."/>
        </authorList>
    </citation>
    <scope>NUCLEOTIDE SEQUENCE [LARGE SCALE GENOMIC DNA]</scope>
    <source>
        <strain evidence="15 16">DSM 16289</strain>
    </source>
</reference>
<evidence type="ECO:0000256" key="4">
    <source>
        <dbReference type="ARBA" id="ARBA00012568"/>
    </source>
</evidence>
<dbReference type="NCBIfam" id="TIGR01249">
    <property type="entry name" value="pro_imino_pep_1"/>
    <property type="match status" value="1"/>
</dbReference>
<dbReference type="InterPro" id="IPR002410">
    <property type="entry name" value="Peptidase_S33"/>
</dbReference>
<keyword evidence="7 11" id="KW-0963">Cytoplasm</keyword>
<dbReference type="PANTHER" id="PTHR43722">
    <property type="entry name" value="PROLINE IMINOPEPTIDASE"/>
    <property type="match status" value="1"/>
</dbReference>
<feature type="domain" description="AB hydrolase-1" evidence="14">
    <location>
        <begin position="38"/>
        <end position="295"/>
    </location>
</feature>
<dbReference type="PRINTS" id="PR00793">
    <property type="entry name" value="PROAMNOPTASE"/>
</dbReference>
<dbReference type="KEGG" id="sami:SAMIE_1026360"/>
<evidence type="ECO:0000259" key="14">
    <source>
        <dbReference type="Pfam" id="PF00561"/>
    </source>
</evidence>
<feature type="active site" evidence="12">
    <location>
        <position position="265"/>
    </location>
</feature>
<dbReference type="SUPFAM" id="SSF53474">
    <property type="entry name" value="alpha/beta-Hydrolases"/>
    <property type="match status" value="1"/>
</dbReference>
<feature type="active site" description="Nucleophile" evidence="12">
    <location>
        <position position="110"/>
    </location>
</feature>
<dbReference type="InterPro" id="IPR005944">
    <property type="entry name" value="Pro_iminopeptidase"/>
</dbReference>
<evidence type="ECO:0000256" key="1">
    <source>
        <dbReference type="ARBA" id="ARBA00001585"/>
    </source>
</evidence>
<dbReference type="RefSeq" id="WP_066702336.1">
    <property type="nucleotide sequence ID" value="NZ_AP018664.1"/>
</dbReference>
<evidence type="ECO:0000313" key="16">
    <source>
        <dbReference type="Proteomes" id="UP000279959"/>
    </source>
</evidence>
<evidence type="ECO:0000256" key="6">
    <source>
        <dbReference type="ARBA" id="ARBA00022438"/>
    </source>
</evidence>
<dbReference type="Gene3D" id="3.40.50.1820">
    <property type="entry name" value="alpha/beta hydrolase"/>
    <property type="match status" value="1"/>
</dbReference>
<evidence type="ECO:0000313" key="15">
    <source>
        <dbReference type="EMBL" id="BBD99135.1"/>
    </source>
</evidence>
<comment type="subcellular location">
    <subcellularLocation>
        <location evidence="2 11">Cytoplasm</location>
    </subcellularLocation>
</comment>
<comment type="similarity">
    <text evidence="3 11 13">Belongs to the peptidase S33 family.</text>
</comment>
<comment type="catalytic activity">
    <reaction evidence="1 11 13">
        <text>Release of N-terminal proline from a peptide.</text>
        <dbReference type="EC" id="3.4.11.5"/>
    </reaction>
</comment>
<keyword evidence="16" id="KW-1185">Reference proteome</keyword>
<evidence type="ECO:0000256" key="9">
    <source>
        <dbReference type="ARBA" id="ARBA00022801"/>
    </source>
</evidence>
<dbReference type="Proteomes" id="UP000279959">
    <property type="component" value="Chromosome"/>
</dbReference>
<dbReference type="Pfam" id="PF00561">
    <property type="entry name" value="Abhydrolase_1"/>
    <property type="match status" value="1"/>
</dbReference>
<dbReference type="EMBL" id="AP018664">
    <property type="protein sequence ID" value="BBD99135.1"/>
    <property type="molecule type" value="Genomic_DNA"/>
</dbReference>
<evidence type="ECO:0000256" key="2">
    <source>
        <dbReference type="ARBA" id="ARBA00004496"/>
    </source>
</evidence>
<dbReference type="GO" id="GO:0006508">
    <property type="term" value="P:proteolysis"/>
    <property type="evidence" value="ECO:0007669"/>
    <property type="project" value="UniProtKB-KW"/>
</dbReference>
<evidence type="ECO:0000256" key="3">
    <source>
        <dbReference type="ARBA" id="ARBA00010088"/>
    </source>
</evidence>
<keyword evidence="9 11" id="KW-0378">Hydrolase</keyword>
<accession>A0A494WEF0</accession>
<sequence length="322" mass="36205">MRSLYPEIQPGETGYLDVGDGHRVYYERCGTPGAKPAIFLHGGPGTGISPQHRRLFNPDRYDLILFDQRGCGKSTPHASVRCNTTWHLIEDIERLRAMFGFDKWLVLGGSWGSTLALAYAQTHPGRVSELVLRGVFLGDQASLDWFYRFGASEIFPHHWAAFSGAIPPEERNDLIAAYDRRLTALEGAAQLEVARAWSQWEAATVSLLPDPAREESAREADYARALARIETHYFVNRCWLRPDALLKDATRLADIPGIIVHGRYDICCSARNAWELHRRWPLSELHMIEDGGHVFSEPGITDRLIRATDRFAGIAEIPSPTN</sequence>
<keyword evidence="8 11" id="KW-0645">Protease</keyword>
<evidence type="ECO:0000256" key="7">
    <source>
        <dbReference type="ARBA" id="ARBA00022490"/>
    </source>
</evidence>
<gene>
    <name evidence="15" type="ORF">SAMIE_1026360</name>
</gene>
<dbReference type="AlphaFoldDB" id="A0A494WEF0"/>
<evidence type="ECO:0000256" key="8">
    <source>
        <dbReference type="ARBA" id="ARBA00022670"/>
    </source>
</evidence>
<dbReference type="PANTHER" id="PTHR43722:SF1">
    <property type="entry name" value="PROLINE IMINOPEPTIDASE"/>
    <property type="match status" value="1"/>
</dbReference>
<feature type="active site" description="Proton donor" evidence="12">
    <location>
        <position position="293"/>
    </location>
</feature>
<dbReference type="InterPro" id="IPR000073">
    <property type="entry name" value="AB_hydrolase_1"/>
</dbReference>
<evidence type="ECO:0000256" key="13">
    <source>
        <dbReference type="RuleBase" id="RU003421"/>
    </source>
</evidence>
<evidence type="ECO:0000256" key="5">
    <source>
        <dbReference type="ARBA" id="ARBA00021843"/>
    </source>
</evidence>
<dbReference type="GO" id="GO:0005737">
    <property type="term" value="C:cytoplasm"/>
    <property type="evidence" value="ECO:0007669"/>
    <property type="project" value="UniProtKB-SubCell"/>
</dbReference>
<evidence type="ECO:0000256" key="10">
    <source>
        <dbReference type="ARBA" id="ARBA00029605"/>
    </source>
</evidence>
<dbReference type="PIRSF" id="PIRSF006431">
    <property type="entry name" value="Pept_S33"/>
    <property type="match status" value="1"/>
</dbReference>
<dbReference type="EC" id="3.4.11.5" evidence="4 11"/>
<organism evidence="15 16">
    <name type="scientific">Sphingobium amiense</name>
    <dbReference type="NCBI Taxonomy" id="135719"/>
    <lineage>
        <taxon>Bacteria</taxon>
        <taxon>Pseudomonadati</taxon>
        <taxon>Pseudomonadota</taxon>
        <taxon>Alphaproteobacteria</taxon>
        <taxon>Sphingomonadales</taxon>
        <taxon>Sphingomonadaceae</taxon>
        <taxon>Sphingobium</taxon>
    </lineage>
</organism>
<keyword evidence="6 11" id="KW-0031">Aminopeptidase</keyword>
<name>A0A494WEF0_9SPHN</name>
<dbReference type="PRINTS" id="PR00111">
    <property type="entry name" value="ABHYDROLASE"/>
</dbReference>
<evidence type="ECO:0000256" key="12">
    <source>
        <dbReference type="PIRSR" id="PIRSR006431-1"/>
    </source>
</evidence>
<evidence type="ECO:0000256" key="11">
    <source>
        <dbReference type="PIRNR" id="PIRNR006431"/>
    </source>
</evidence>
<protein>
    <recommendedName>
        <fullName evidence="5 11">Proline iminopeptidase</fullName>
        <shortName evidence="11">PIP</shortName>
        <ecNumber evidence="4 11">3.4.11.5</ecNumber>
    </recommendedName>
    <alternativeName>
        <fullName evidence="10 11">Prolyl aminopeptidase</fullName>
    </alternativeName>
</protein>
<proteinExistence type="inferred from homology"/>
<dbReference type="GO" id="GO:0004177">
    <property type="term" value="F:aminopeptidase activity"/>
    <property type="evidence" value="ECO:0007669"/>
    <property type="project" value="UniProtKB-UniRule"/>
</dbReference>
<dbReference type="InterPro" id="IPR029058">
    <property type="entry name" value="AB_hydrolase_fold"/>
</dbReference>